<evidence type="ECO:0000313" key="3">
    <source>
        <dbReference type="Proteomes" id="UP000606974"/>
    </source>
</evidence>
<dbReference type="EMBL" id="JAACFV010000294">
    <property type="protein sequence ID" value="KAF7502223.1"/>
    <property type="molecule type" value="Genomic_DNA"/>
</dbReference>
<organism evidence="2 3">
    <name type="scientific">Endocarpon pusillum</name>
    <dbReference type="NCBI Taxonomy" id="364733"/>
    <lineage>
        <taxon>Eukaryota</taxon>
        <taxon>Fungi</taxon>
        <taxon>Dikarya</taxon>
        <taxon>Ascomycota</taxon>
        <taxon>Pezizomycotina</taxon>
        <taxon>Eurotiomycetes</taxon>
        <taxon>Chaetothyriomycetidae</taxon>
        <taxon>Verrucariales</taxon>
        <taxon>Verrucariaceae</taxon>
        <taxon>Endocarpon</taxon>
    </lineage>
</organism>
<evidence type="ECO:0000256" key="1">
    <source>
        <dbReference type="SAM" id="MobiDB-lite"/>
    </source>
</evidence>
<dbReference type="AlphaFoldDB" id="A0A8H7A4Y0"/>
<evidence type="ECO:0000313" key="2">
    <source>
        <dbReference type="EMBL" id="KAF7502223.1"/>
    </source>
</evidence>
<proteinExistence type="predicted"/>
<name>A0A8H7A4Y0_9EURO</name>
<reference evidence="2" key="1">
    <citation type="submission" date="2020-02" db="EMBL/GenBank/DDBJ databases">
        <authorList>
            <person name="Palmer J.M."/>
        </authorList>
    </citation>
    <scope>NUCLEOTIDE SEQUENCE</scope>
    <source>
        <strain evidence="2">EPUS1.4</strain>
        <tissue evidence="2">Thallus</tissue>
    </source>
</reference>
<feature type="compositionally biased region" description="Basic and acidic residues" evidence="1">
    <location>
        <begin position="8"/>
        <end position="23"/>
    </location>
</feature>
<gene>
    <name evidence="2" type="ORF">GJ744_006428</name>
</gene>
<keyword evidence="3" id="KW-1185">Reference proteome</keyword>
<accession>A0A8H7A4Y0</accession>
<sequence length="54" mass="5712">MSAHNHPIRRELQEGEAQDDHRPVPTGVQASNHPSNDAGSGKRESQRPSGGGNG</sequence>
<feature type="compositionally biased region" description="Polar residues" evidence="1">
    <location>
        <begin position="28"/>
        <end position="38"/>
    </location>
</feature>
<protein>
    <submittedName>
        <fullName evidence="2">Uncharacterized protein</fullName>
    </submittedName>
</protein>
<dbReference type="Proteomes" id="UP000606974">
    <property type="component" value="Unassembled WGS sequence"/>
</dbReference>
<comment type="caution">
    <text evidence="2">The sequence shown here is derived from an EMBL/GenBank/DDBJ whole genome shotgun (WGS) entry which is preliminary data.</text>
</comment>
<feature type="region of interest" description="Disordered" evidence="1">
    <location>
        <begin position="1"/>
        <end position="54"/>
    </location>
</feature>